<feature type="modified residue" description="4-aspartylphosphate" evidence="1">
    <location>
        <position position="54"/>
    </location>
</feature>
<dbReference type="SUPFAM" id="SSF52172">
    <property type="entry name" value="CheY-like"/>
    <property type="match status" value="1"/>
</dbReference>
<name>A0A1T3FD47_ELIME</name>
<dbReference type="AlphaFoldDB" id="A0A1T3FD47"/>
<keyword evidence="4" id="KW-0238">DNA-binding</keyword>
<sequence length="234" mass="26854">MINCIIVDDEPLAIQLLENHISKVERLNLTGTAKNALEAYQLLQTKPVDLMFLDIHMPDLNGIDFMKSLKTRPKTIFTTAYREFAVEGFELEAVDYILKPVTFERFFRSVERVLRNNFTDSVQEPNAFIVVKSEGIQRKVIIQDIIYIESQGNDIKIILKDHVSFLAKSSITDMEQRLSDKGFVRIHRSFIINSAYITAFGNSEAVLGTFTIPVGRSHKKEFDYFINTLISKKL</sequence>
<dbReference type="PROSITE" id="PS50930">
    <property type="entry name" value="HTH_LYTTR"/>
    <property type="match status" value="1"/>
</dbReference>
<gene>
    <name evidence="4" type="ORF">BMF97_02765</name>
</gene>
<dbReference type="PANTHER" id="PTHR37299:SF1">
    <property type="entry name" value="STAGE 0 SPORULATION PROTEIN A HOMOLOG"/>
    <property type="match status" value="1"/>
</dbReference>
<dbReference type="Pfam" id="PF00072">
    <property type="entry name" value="Response_reg"/>
    <property type="match status" value="1"/>
</dbReference>
<dbReference type="GO" id="GO:0003677">
    <property type="term" value="F:DNA binding"/>
    <property type="evidence" value="ECO:0007669"/>
    <property type="project" value="UniProtKB-KW"/>
</dbReference>
<dbReference type="PROSITE" id="PS50110">
    <property type="entry name" value="RESPONSE_REGULATORY"/>
    <property type="match status" value="1"/>
</dbReference>
<comment type="caution">
    <text evidence="4">The sequence shown here is derived from an EMBL/GenBank/DDBJ whole genome shotgun (WGS) entry which is preliminary data.</text>
</comment>
<evidence type="ECO:0000259" key="3">
    <source>
        <dbReference type="PROSITE" id="PS50930"/>
    </source>
</evidence>
<dbReference type="Gene3D" id="3.40.50.2300">
    <property type="match status" value="1"/>
</dbReference>
<accession>A0A1T3FD47</accession>
<dbReference type="RefSeq" id="WP_070905287.1">
    <property type="nucleotide sequence ID" value="NZ_CP016378.1"/>
</dbReference>
<dbReference type="OrthoDB" id="2168082at2"/>
<evidence type="ECO:0000256" key="1">
    <source>
        <dbReference type="PROSITE-ProRule" id="PRU00169"/>
    </source>
</evidence>
<dbReference type="Pfam" id="PF04397">
    <property type="entry name" value="LytTR"/>
    <property type="match status" value="1"/>
</dbReference>
<dbReference type="GO" id="GO:0000156">
    <property type="term" value="F:phosphorelay response regulator activity"/>
    <property type="evidence" value="ECO:0007669"/>
    <property type="project" value="InterPro"/>
</dbReference>
<evidence type="ECO:0000313" key="5">
    <source>
        <dbReference type="Proteomes" id="UP000188947"/>
    </source>
</evidence>
<keyword evidence="1" id="KW-0597">Phosphoprotein</keyword>
<dbReference type="EMBL" id="MPOG01000003">
    <property type="protein sequence ID" value="OOH97560.1"/>
    <property type="molecule type" value="Genomic_DNA"/>
</dbReference>
<keyword evidence="5" id="KW-1185">Reference proteome</keyword>
<dbReference type="SMART" id="SM00448">
    <property type="entry name" value="REC"/>
    <property type="match status" value="1"/>
</dbReference>
<organism evidence="4 5">
    <name type="scientific">Elizabethkingia meningoseptica</name>
    <name type="common">Chryseobacterium meningosepticum</name>
    <dbReference type="NCBI Taxonomy" id="238"/>
    <lineage>
        <taxon>Bacteria</taxon>
        <taxon>Pseudomonadati</taxon>
        <taxon>Bacteroidota</taxon>
        <taxon>Flavobacteriia</taxon>
        <taxon>Flavobacteriales</taxon>
        <taxon>Weeksellaceae</taxon>
        <taxon>Elizabethkingia</taxon>
    </lineage>
</organism>
<dbReference type="SMART" id="SM00850">
    <property type="entry name" value="LytTR"/>
    <property type="match status" value="1"/>
</dbReference>
<dbReference type="Gene3D" id="2.40.50.1020">
    <property type="entry name" value="LytTr DNA-binding domain"/>
    <property type="match status" value="1"/>
</dbReference>
<feature type="domain" description="Response regulatory" evidence="2">
    <location>
        <begin position="3"/>
        <end position="114"/>
    </location>
</feature>
<dbReference type="PANTHER" id="PTHR37299">
    <property type="entry name" value="TRANSCRIPTIONAL REGULATOR-RELATED"/>
    <property type="match status" value="1"/>
</dbReference>
<evidence type="ECO:0000259" key="2">
    <source>
        <dbReference type="PROSITE" id="PS50110"/>
    </source>
</evidence>
<dbReference type="InterPro" id="IPR001789">
    <property type="entry name" value="Sig_transdc_resp-reg_receiver"/>
</dbReference>
<dbReference type="InterPro" id="IPR011006">
    <property type="entry name" value="CheY-like_superfamily"/>
</dbReference>
<dbReference type="InterPro" id="IPR007492">
    <property type="entry name" value="LytTR_DNA-bd_dom"/>
</dbReference>
<reference evidence="4 5" key="1">
    <citation type="submission" date="2016-11" db="EMBL/GenBank/DDBJ databases">
        <title>Genome sequence and comparative genomic analysis of clinical strain Elizabethkingia meningoseptica 61421 PRCM.</title>
        <authorList>
            <person name="Wang M."/>
            <person name="Hu S."/>
            <person name="Cao L."/>
            <person name="Jiang T."/>
            <person name="Zhou Y."/>
            <person name="Ming D."/>
        </authorList>
    </citation>
    <scope>NUCLEOTIDE SEQUENCE [LARGE SCALE GENOMIC DNA]</scope>
    <source>
        <strain evidence="4 5">61421 PRCM</strain>
    </source>
</reference>
<protein>
    <submittedName>
        <fullName evidence="4">DNA-binding response regulator</fullName>
    </submittedName>
</protein>
<dbReference type="Proteomes" id="UP000188947">
    <property type="component" value="Unassembled WGS sequence"/>
</dbReference>
<dbReference type="InterPro" id="IPR046947">
    <property type="entry name" value="LytR-like"/>
</dbReference>
<feature type="domain" description="HTH LytTR-type" evidence="3">
    <location>
        <begin position="129"/>
        <end position="197"/>
    </location>
</feature>
<proteinExistence type="predicted"/>
<dbReference type="STRING" id="238.BBD35_01370"/>
<evidence type="ECO:0000313" key="4">
    <source>
        <dbReference type="EMBL" id="OOH97560.1"/>
    </source>
</evidence>
<dbReference type="eggNOG" id="COG3279">
    <property type="taxonomic scope" value="Bacteria"/>
</dbReference>